<evidence type="ECO:0000313" key="19">
    <source>
        <dbReference type="Proteomes" id="UP000614601"/>
    </source>
</evidence>
<dbReference type="Pfam" id="PF05195">
    <property type="entry name" value="AMP_N"/>
    <property type="match status" value="1"/>
</dbReference>
<reference evidence="18" key="1">
    <citation type="submission" date="2020-09" db="EMBL/GenBank/DDBJ databases">
        <authorList>
            <person name="Kikuchi T."/>
        </authorList>
    </citation>
    <scope>NUCLEOTIDE SEQUENCE</scope>
    <source>
        <strain evidence="18">SH1</strain>
    </source>
</reference>
<dbReference type="GO" id="GO:0006508">
    <property type="term" value="P:proteolysis"/>
    <property type="evidence" value="ECO:0007669"/>
    <property type="project" value="UniProtKB-KW"/>
</dbReference>
<evidence type="ECO:0000256" key="4">
    <source>
        <dbReference type="ARBA" id="ARBA00022723"/>
    </source>
</evidence>
<sequence length="478" mass="54164">MSFWRGNQTLKVSASLFADNRKRLVEALKGKVPDNTAVLLQGGEEKTRYNTDAEELAFRQESYFFWAFGVHESECYGLVDLKSGKSTLFPPKLHPDYAIWQGCIKPENWFTEKYEVDDVVFHENTVISDYLKKNGITNLLLLKAPNTDSGKTLEPAKFEGKSDFKIDEETLYPVIAELRVIKTDKEIEVLRYAAKIASEAHKEVMRHIKPNMFEYQLESLFKHISYYTGGCRHIAYTCIAGSGCNGAILHYGHAGAPNDRHIQDGDMCLFDMGPEYNCYASDVTCSFPANGKFTDKQKVIYNAVWAARCAVFEQAKPGVRWTDMHILAEKVTLEHLVKAGILTGNVEEMVEKRVGAVFQPHGLGHFLGLDVHDCGGYLGDALPRSTMPGLKSLRTTRVLQERMVVTIEPGCYFIDTLLDRALENPEIKHYFNVEKLNEYRGFGGVRIEDDVVIWSKGNECMNQVPRTIEEIEHFMANK</sequence>
<dbReference type="EMBL" id="CAJFCW020000004">
    <property type="protein sequence ID" value="CAG9114188.1"/>
    <property type="molecule type" value="Genomic_DNA"/>
</dbReference>
<dbReference type="GO" id="GO:0102009">
    <property type="term" value="F:proline dipeptidase activity"/>
    <property type="evidence" value="ECO:0007669"/>
    <property type="project" value="UniProtKB-EC"/>
</dbReference>
<comment type="catalytic activity">
    <reaction evidence="15">
        <text>Xaa-L-Pro dipeptide + H2O = an L-alpha-amino acid + L-proline</text>
        <dbReference type="Rhea" id="RHEA:76407"/>
        <dbReference type="ChEBI" id="CHEBI:15377"/>
        <dbReference type="ChEBI" id="CHEBI:59869"/>
        <dbReference type="ChEBI" id="CHEBI:60039"/>
        <dbReference type="ChEBI" id="CHEBI:195196"/>
        <dbReference type="EC" id="3.4.13.9"/>
    </reaction>
</comment>
<evidence type="ECO:0000256" key="8">
    <source>
        <dbReference type="ARBA" id="ARBA00023211"/>
    </source>
</evidence>
<dbReference type="InterPro" id="IPR052433">
    <property type="entry name" value="X-Pro_dipept-like"/>
</dbReference>
<evidence type="ECO:0000313" key="18">
    <source>
        <dbReference type="EMBL" id="CAD5220834.1"/>
    </source>
</evidence>
<evidence type="ECO:0000256" key="7">
    <source>
        <dbReference type="ARBA" id="ARBA00023049"/>
    </source>
</evidence>
<organism evidence="18 19">
    <name type="scientific">Bursaphelenchus okinawaensis</name>
    <dbReference type="NCBI Taxonomy" id="465554"/>
    <lineage>
        <taxon>Eukaryota</taxon>
        <taxon>Metazoa</taxon>
        <taxon>Ecdysozoa</taxon>
        <taxon>Nematoda</taxon>
        <taxon>Chromadorea</taxon>
        <taxon>Rhabditida</taxon>
        <taxon>Tylenchina</taxon>
        <taxon>Tylenchomorpha</taxon>
        <taxon>Aphelenchoidea</taxon>
        <taxon>Aphelenchoididae</taxon>
        <taxon>Bursaphelenchus</taxon>
    </lineage>
</organism>
<dbReference type="GO" id="GO:0030145">
    <property type="term" value="F:manganese ion binding"/>
    <property type="evidence" value="ECO:0007669"/>
    <property type="project" value="InterPro"/>
</dbReference>
<evidence type="ECO:0000256" key="9">
    <source>
        <dbReference type="ARBA" id="ARBA00043990"/>
    </source>
</evidence>
<gene>
    <name evidence="18" type="ORF">BOKJ2_LOCUS9142</name>
</gene>
<keyword evidence="4 16" id="KW-0479">Metal-binding</keyword>
<keyword evidence="5" id="KW-0378">Hydrolase</keyword>
<evidence type="ECO:0000256" key="5">
    <source>
        <dbReference type="ARBA" id="ARBA00022801"/>
    </source>
</evidence>
<keyword evidence="8" id="KW-0464">Manganese</keyword>
<evidence type="ECO:0000256" key="1">
    <source>
        <dbReference type="ARBA" id="ARBA00001936"/>
    </source>
</evidence>
<keyword evidence="7" id="KW-0482">Metalloprotease</keyword>
<keyword evidence="3" id="KW-0645">Protease</keyword>
<dbReference type="InterPro" id="IPR029149">
    <property type="entry name" value="Creatin/AminoP/Spt16_N"/>
</dbReference>
<evidence type="ECO:0000256" key="6">
    <source>
        <dbReference type="ARBA" id="ARBA00022997"/>
    </source>
</evidence>
<evidence type="ECO:0000256" key="13">
    <source>
        <dbReference type="ARBA" id="ARBA00044284"/>
    </source>
</evidence>
<evidence type="ECO:0000256" key="12">
    <source>
        <dbReference type="ARBA" id="ARBA00044252"/>
    </source>
</evidence>
<dbReference type="InterPro" id="IPR000994">
    <property type="entry name" value="Pept_M24"/>
</dbReference>
<dbReference type="FunFam" id="3.90.230.10:FF:000002">
    <property type="entry name" value="Xaa-Pro aminopeptidase 3"/>
    <property type="match status" value="1"/>
</dbReference>
<dbReference type="PANTHER" id="PTHR48480:SF2">
    <property type="entry name" value="PEPTIDASE D"/>
    <property type="match status" value="1"/>
</dbReference>
<keyword evidence="19" id="KW-1185">Reference proteome</keyword>
<dbReference type="Gene3D" id="3.40.350.10">
    <property type="entry name" value="Creatinase/prolidase N-terminal domain"/>
    <property type="match status" value="1"/>
</dbReference>
<comment type="similarity">
    <text evidence="9">Belongs to the peptidase M24B family. Eukaryotic-type prolidase subfamily.</text>
</comment>
<evidence type="ECO:0000256" key="3">
    <source>
        <dbReference type="ARBA" id="ARBA00022670"/>
    </source>
</evidence>
<evidence type="ECO:0000256" key="11">
    <source>
        <dbReference type="ARBA" id="ARBA00044141"/>
    </source>
</evidence>
<dbReference type="PROSITE" id="PS00491">
    <property type="entry name" value="PROLINE_PEPTIDASE"/>
    <property type="match status" value="1"/>
</dbReference>
<dbReference type="Pfam" id="PF00557">
    <property type="entry name" value="Peptidase_M24"/>
    <property type="match status" value="1"/>
</dbReference>
<dbReference type="InterPro" id="IPR036005">
    <property type="entry name" value="Creatinase/aminopeptidase-like"/>
</dbReference>
<dbReference type="Gene3D" id="3.90.230.10">
    <property type="entry name" value="Creatinase/methionine aminopeptidase superfamily"/>
    <property type="match status" value="1"/>
</dbReference>
<dbReference type="SUPFAM" id="SSF53092">
    <property type="entry name" value="Creatinase/prolidase N-terminal domain"/>
    <property type="match status" value="1"/>
</dbReference>
<dbReference type="EMBL" id="CAJFDH010000004">
    <property type="protein sequence ID" value="CAD5220834.1"/>
    <property type="molecule type" value="Genomic_DNA"/>
</dbReference>
<dbReference type="PANTHER" id="PTHR48480">
    <property type="match status" value="1"/>
</dbReference>
<evidence type="ECO:0000259" key="17">
    <source>
        <dbReference type="SMART" id="SM01011"/>
    </source>
</evidence>
<dbReference type="AlphaFoldDB" id="A0A811KZF8"/>
<evidence type="ECO:0000256" key="2">
    <source>
        <dbReference type="ARBA" id="ARBA00011738"/>
    </source>
</evidence>
<dbReference type="InterPro" id="IPR007865">
    <property type="entry name" value="Aminopep_P_N"/>
</dbReference>
<comment type="cofactor">
    <cofactor evidence="1">
        <name>Mn(2+)</name>
        <dbReference type="ChEBI" id="CHEBI:29035"/>
    </cofactor>
</comment>
<evidence type="ECO:0000256" key="10">
    <source>
        <dbReference type="ARBA" id="ARBA00044051"/>
    </source>
</evidence>
<evidence type="ECO:0000256" key="15">
    <source>
        <dbReference type="ARBA" id="ARBA00048994"/>
    </source>
</evidence>
<evidence type="ECO:0000256" key="16">
    <source>
        <dbReference type="RuleBase" id="RU000590"/>
    </source>
</evidence>
<evidence type="ECO:0000256" key="14">
    <source>
        <dbReference type="ARBA" id="ARBA00044351"/>
    </source>
</evidence>
<comment type="caution">
    <text evidence="18">The sequence shown here is derived from an EMBL/GenBank/DDBJ whole genome shotgun (WGS) entry which is preliminary data.</text>
</comment>
<dbReference type="CDD" id="cd01087">
    <property type="entry name" value="Prolidase"/>
    <property type="match status" value="1"/>
</dbReference>
<dbReference type="GO" id="GO:0070006">
    <property type="term" value="F:metalloaminopeptidase activity"/>
    <property type="evidence" value="ECO:0007669"/>
    <property type="project" value="InterPro"/>
</dbReference>
<dbReference type="Proteomes" id="UP000614601">
    <property type="component" value="Unassembled WGS sequence"/>
</dbReference>
<dbReference type="SMART" id="SM01011">
    <property type="entry name" value="AMP_N"/>
    <property type="match status" value="1"/>
</dbReference>
<dbReference type="OrthoDB" id="10261878at2759"/>
<accession>A0A811KZF8</accession>
<keyword evidence="6" id="KW-0224">Dipeptidase</keyword>
<proteinExistence type="inferred from homology"/>
<comment type="subunit">
    <text evidence="2">Homodimer.</text>
</comment>
<dbReference type="EC" id="3.4.13.9" evidence="10"/>
<protein>
    <recommendedName>
        <fullName evidence="11">Xaa-Pro dipeptidase</fullName>
        <ecNumber evidence="10">3.4.13.9</ecNumber>
    </recommendedName>
    <alternativeName>
        <fullName evidence="14">Imidodipeptidase</fullName>
    </alternativeName>
    <alternativeName>
        <fullName evidence="12">Peptidase D</fullName>
    </alternativeName>
    <alternativeName>
        <fullName evidence="13">Proline dipeptidase</fullName>
    </alternativeName>
</protein>
<dbReference type="Proteomes" id="UP000783686">
    <property type="component" value="Unassembled WGS sequence"/>
</dbReference>
<dbReference type="SUPFAM" id="SSF55920">
    <property type="entry name" value="Creatinase/aminopeptidase"/>
    <property type="match status" value="1"/>
</dbReference>
<dbReference type="InterPro" id="IPR001131">
    <property type="entry name" value="Peptidase_M24B_aminopep-P_CS"/>
</dbReference>
<name>A0A811KZF8_9BILA</name>
<feature type="domain" description="Aminopeptidase P N-terminal" evidence="17">
    <location>
        <begin position="12"/>
        <end position="150"/>
    </location>
</feature>